<evidence type="ECO:0000313" key="2">
    <source>
        <dbReference type="Proteomes" id="UP000012589"/>
    </source>
</evidence>
<dbReference type="PATRIC" id="fig|1235802.3.peg.1862"/>
<comment type="caution">
    <text evidence="1">The sequence shown here is derived from an EMBL/GenBank/DDBJ whole genome shotgun (WGS) entry which is preliminary data.</text>
</comment>
<dbReference type="EMBL" id="AQFT01000056">
    <property type="protein sequence ID" value="EMZ29669.1"/>
    <property type="molecule type" value="Genomic_DNA"/>
</dbReference>
<reference evidence="1 2" key="1">
    <citation type="journal article" date="2014" name="Genome Announc.">
        <title>Draft genome sequences of the altered schaedler flora, a defined bacterial community from gnotobiotic mice.</title>
        <authorList>
            <person name="Wannemuehler M.J."/>
            <person name="Overstreet A.M."/>
            <person name="Ward D.V."/>
            <person name="Phillips G.J."/>
        </authorList>
    </citation>
    <scope>NUCLEOTIDE SEQUENCE [LARGE SCALE GENOMIC DNA]</scope>
    <source>
        <strain evidence="1 2">ASF492</strain>
    </source>
</reference>
<evidence type="ECO:0000313" key="1">
    <source>
        <dbReference type="EMBL" id="EMZ29669.1"/>
    </source>
</evidence>
<proteinExistence type="predicted"/>
<dbReference type="HOGENOM" id="CLU_1803256_0_0_9"/>
<dbReference type="Proteomes" id="UP000012589">
    <property type="component" value="Unassembled WGS sequence"/>
</dbReference>
<gene>
    <name evidence="1" type="ORF">C823_01762</name>
</gene>
<protein>
    <submittedName>
        <fullName evidence="1">Uncharacterized protein</fullName>
    </submittedName>
</protein>
<dbReference type="AlphaFoldDB" id="N2AZ01"/>
<keyword evidence="2" id="KW-1185">Reference proteome</keyword>
<organism evidence="1 2">
    <name type="scientific">Eubacterium plexicaudatum ASF492</name>
    <dbReference type="NCBI Taxonomy" id="1235802"/>
    <lineage>
        <taxon>Bacteria</taxon>
        <taxon>Bacillati</taxon>
        <taxon>Bacillota</taxon>
        <taxon>Clostridia</taxon>
        <taxon>Eubacteriales</taxon>
        <taxon>Eubacteriaceae</taxon>
        <taxon>Eubacterium</taxon>
    </lineage>
</organism>
<dbReference type="eggNOG" id="ENOG5033SF7">
    <property type="taxonomic scope" value="Bacteria"/>
</dbReference>
<name>N2AZ01_9FIRM</name>
<sequence length="143" mass="15371">MVIDDQDAVDPPALAVFCDIWKVTGISLPHFPKGVLFKSLPVPHVRVTCRFQVIKVQEILCQDTEDEEQAVAGIGDDEIREDGMGMAAGTDEAKDAEAVSDRGAVYEIHQGTVIIGMDLAAARCPAEGTGLQLGAESNHERLK</sequence>
<accession>N2AZ01</accession>